<keyword evidence="5 7" id="KW-1133">Transmembrane helix</keyword>
<feature type="transmembrane region" description="Helical" evidence="7">
    <location>
        <begin position="219"/>
        <end position="236"/>
    </location>
</feature>
<accession>A0A2K1NWQ7</accession>
<evidence type="ECO:0000256" key="5">
    <source>
        <dbReference type="ARBA" id="ARBA00022989"/>
    </source>
</evidence>
<dbReference type="InterPro" id="IPR035277">
    <property type="entry name" value="MalF_N"/>
</dbReference>
<dbReference type="SUPFAM" id="SSF160964">
    <property type="entry name" value="MalF N-terminal region-like"/>
    <property type="match status" value="1"/>
</dbReference>
<evidence type="ECO:0000256" key="1">
    <source>
        <dbReference type="ARBA" id="ARBA00004651"/>
    </source>
</evidence>
<dbReference type="GO" id="GO:0005886">
    <property type="term" value="C:plasma membrane"/>
    <property type="evidence" value="ECO:0007669"/>
    <property type="project" value="UniProtKB-SubCell"/>
</dbReference>
<keyword evidence="4 7" id="KW-0812">Transmembrane</keyword>
<sequence>MQRFRELSPLRKKEAVFGWRLVSPAVILIGIFILYPVLYNIYLSFFEVSLTPGVPNKFVGFQNYRELLTDPTFWNSFGITMLFVLITVFGSILVGLGVALLMNKEFPGRGIVRALILFPYVAPVISTVFAWQYVLMPLNGPLTILLSNLGIMDVTQDLVNDPNNAFLVVSFYSIWKNFPFIYLMILSRLQSISQDYYEAADIDGANGFQKFRHITLPELYYVIGSLVLLRGIWNFYKFEEVYLLSKEARTLPIYLYEKAFTGLPELGVAAAIATVLFVVMMVLISIYVRKVLKW</sequence>
<dbReference type="SUPFAM" id="SSF161098">
    <property type="entry name" value="MetI-like"/>
    <property type="match status" value="1"/>
</dbReference>
<dbReference type="AlphaFoldDB" id="A0A2K1NWQ7"/>
<feature type="transmembrane region" description="Helical" evidence="7">
    <location>
        <begin position="77"/>
        <end position="102"/>
    </location>
</feature>
<comment type="subcellular location">
    <subcellularLocation>
        <location evidence="1 7">Cell membrane</location>
        <topology evidence="1 7">Multi-pass membrane protein</topology>
    </subcellularLocation>
</comment>
<protein>
    <submittedName>
        <fullName evidence="9">ABC transporter</fullName>
    </submittedName>
</protein>
<evidence type="ECO:0000256" key="4">
    <source>
        <dbReference type="ARBA" id="ARBA00022692"/>
    </source>
</evidence>
<evidence type="ECO:0000313" key="9">
    <source>
        <dbReference type="EMBL" id="PNR94966.1"/>
    </source>
</evidence>
<feature type="transmembrane region" description="Helical" evidence="7">
    <location>
        <begin position="266"/>
        <end position="288"/>
    </location>
</feature>
<name>A0A2K1NWQ7_9BACT</name>
<dbReference type="Proteomes" id="UP000236434">
    <property type="component" value="Unassembled WGS sequence"/>
</dbReference>
<evidence type="ECO:0000256" key="3">
    <source>
        <dbReference type="ARBA" id="ARBA00022475"/>
    </source>
</evidence>
<feature type="transmembrane region" description="Helical" evidence="7">
    <location>
        <begin position="165"/>
        <end position="185"/>
    </location>
</feature>
<evidence type="ECO:0000256" key="2">
    <source>
        <dbReference type="ARBA" id="ARBA00022448"/>
    </source>
</evidence>
<dbReference type="Pfam" id="PF00528">
    <property type="entry name" value="BPD_transp_1"/>
    <property type="match status" value="1"/>
</dbReference>
<comment type="caution">
    <text evidence="9">The sequence shown here is derived from an EMBL/GenBank/DDBJ whole genome shotgun (WGS) entry which is preliminary data.</text>
</comment>
<evidence type="ECO:0000256" key="7">
    <source>
        <dbReference type="RuleBase" id="RU363032"/>
    </source>
</evidence>
<dbReference type="Gene3D" id="1.20.58.370">
    <property type="entry name" value="MalF N-terminal region-like"/>
    <property type="match status" value="1"/>
</dbReference>
<proteinExistence type="inferred from homology"/>
<feature type="transmembrane region" description="Helical" evidence="7">
    <location>
        <begin position="21"/>
        <end position="42"/>
    </location>
</feature>
<comment type="similarity">
    <text evidence="7">Belongs to the binding-protein-dependent transport system permease family.</text>
</comment>
<dbReference type="InterPro" id="IPR000515">
    <property type="entry name" value="MetI-like"/>
</dbReference>
<dbReference type="GO" id="GO:0055085">
    <property type="term" value="P:transmembrane transport"/>
    <property type="evidence" value="ECO:0007669"/>
    <property type="project" value="InterPro"/>
</dbReference>
<dbReference type="Gene3D" id="1.10.3720.10">
    <property type="entry name" value="MetI-like"/>
    <property type="match status" value="1"/>
</dbReference>
<dbReference type="EMBL" id="AZRL01000022">
    <property type="protein sequence ID" value="PNR94966.1"/>
    <property type="molecule type" value="Genomic_DNA"/>
</dbReference>
<dbReference type="InterPro" id="IPR035906">
    <property type="entry name" value="MetI-like_sf"/>
</dbReference>
<dbReference type="CDD" id="cd06261">
    <property type="entry name" value="TM_PBP2"/>
    <property type="match status" value="1"/>
</dbReference>
<feature type="transmembrane region" description="Helical" evidence="7">
    <location>
        <begin position="114"/>
        <end position="134"/>
    </location>
</feature>
<gene>
    <name evidence="9" type="ORF">X929_08785</name>
</gene>
<dbReference type="OrthoDB" id="9809527at2"/>
<keyword evidence="6 7" id="KW-0472">Membrane</keyword>
<organism evidence="9 10">
    <name type="scientific">Petrotoga olearia DSM 13574</name>
    <dbReference type="NCBI Taxonomy" id="1122955"/>
    <lineage>
        <taxon>Bacteria</taxon>
        <taxon>Thermotogati</taxon>
        <taxon>Thermotogota</taxon>
        <taxon>Thermotogae</taxon>
        <taxon>Petrotogales</taxon>
        <taxon>Petrotogaceae</taxon>
        <taxon>Petrotoga</taxon>
    </lineage>
</organism>
<evidence type="ECO:0000313" key="10">
    <source>
        <dbReference type="Proteomes" id="UP000236434"/>
    </source>
</evidence>
<dbReference type="RefSeq" id="WP_103067605.1">
    <property type="nucleotide sequence ID" value="NZ_AZRL01000022.1"/>
</dbReference>
<evidence type="ECO:0000259" key="8">
    <source>
        <dbReference type="PROSITE" id="PS50928"/>
    </source>
</evidence>
<dbReference type="PROSITE" id="PS50928">
    <property type="entry name" value="ABC_TM1"/>
    <property type="match status" value="1"/>
</dbReference>
<keyword evidence="3" id="KW-1003">Cell membrane</keyword>
<keyword evidence="2 7" id="KW-0813">Transport</keyword>
<reference evidence="9 10" key="1">
    <citation type="submission" date="2013-12" db="EMBL/GenBank/DDBJ databases">
        <title>Comparative genomics of Petrotoga isolates.</title>
        <authorList>
            <person name="Nesbo C.L."/>
            <person name="Charchuk R."/>
            <person name="Chow K."/>
        </authorList>
    </citation>
    <scope>NUCLEOTIDE SEQUENCE [LARGE SCALE GENOMIC DNA]</scope>
    <source>
        <strain evidence="9 10">DSM 13574</strain>
    </source>
</reference>
<feature type="domain" description="ABC transmembrane type-1" evidence="8">
    <location>
        <begin position="77"/>
        <end position="287"/>
    </location>
</feature>
<dbReference type="PANTHER" id="PTHR43227:SF7">
    <property type="entry name" value="ARABINOOLIGOSACCHARIDES TRANSPORT SYSTEM PERMEASE PROTEIN ARAP"/>
    <property type="match status" value="1"/>
</dbReference>
<evidence type="ECO:0000256" key="6">
    <source>
        <dbReference type="ARBA" id="ARBA00023136"/>
    </source>
</evidence>
<dbReference type="InterPro" id="IPR050809">
    <property type="entry name" value="UgpAE/MalFG_permease"/>
</dbReference>
<dbReference type="PANTHER" id="PTHR43227">
    <property type="entry name" value="BLL4140 PROTEIN"/>
    <property type="match status" value="1"/>
</dbReference>